<keyword evidence="1" id="KW-1133">Transmembrane helix</keyword>
<evidence type="ECO:0000256" key="1">
    <source>
        <dbReference type="SAM" id="Phobius"/>
    </source>
</evidence>
<feature type="transmembrane region" description="Helical" evidence="1">
    <location>
        <begin position="125"/>
        <end position="147"/>
    </location>
</feature>
<protein>
    <recommendedName>
        <fullName evidence="4">Glycine zipper family protein</fullName>
    </recommendedName>
</protein>
<name>A0A345HB38_9FLAO</name>
<evidence type="ECO:0000313" key="2">
    <source>
        <dbReference type="EMBL" id="AXG73798.1"/>
    </source>
</evidence>
<dbReference type="AlphaFoldDB" id="A0A345HB38"/>
<evidence type="ECO:0000313" key="3">
    <source>
        <dbReference type="Proteomes" id="UP000253951"/>
    </source>
</evidence>
<organism evidence="2 3">
    <name type="scientific">Flavobacterium arcticum</name>
    <dbReference type="NCBI Taxonomy" id="1784713"/>
    <lineage>
        <taxon>Bacteria</taxon>
        <taxon>Pseudomonadati</taxon>
        <taxon>Bacteroidota</taxon>
        <taxon>Flavobacteriia</taxon>
        <taxon>Flavobacteriales</taxon>
        <taxon>Flavobacteriaceae</taxon>
        <taxon>Flavobacterium</taxon>
    </lineage>
</organism>
<dbReference type="EMBL" id="CP031188">
    <property type="protein sequence ID" value="AXG73798.1"/>
    <property type="molecule type" value="Genomic_DNA"/>
</dbReference>
<feature type="transmembrane region" description="Helical" evidence="1">
    <location>
        <begin position="97"/>
        <end position="119"/>
    </location>
</feature>
<dbReference type="RefSeq" id="WP_114677557.1">
    <property type="nucleotide sequence ID" value="NZ_CP031188.1"/>
</dbReference>
<dbReference type="Proteomes" id="UP000253951">
    <property type="component" value="Chromosome"/>
</dbReference>
<accession>A0A345HB38</accession>
<keyword evidence="1" id="KW-0472">Membrane</keyword>
<evidence type="ECO:0008006" key="4">
    <source>
        <dbReference type="Google" id="ProtNLM"/>
    </source>
</evidence>
<keyword evidence="1" id="KW-0812">Transmembrane</keyword>
<proteinExistence type="predicted"/>
<sequence length="162" mass="17754">MSLDETSQLLNTLLSQTHKKTEQKVYTNFIGILSALKKKNLTENQLLLIQEKLSSLNLNAIPEKRRKYYSQKLHEFKTFLKNEFSFTTEKHYAEAGAALGISLGMSLGMVMGLIIGSAINPDLGVSIGMSTGMSLGIGVGVAIGMIYGKRKDDEAKKQGLVL</sequence>
<dbReference type="KEGG" id="fat:DVK85_05925"/>
<reference evidence="2 3" key="1">
    <citation type="submission" date="2018-07" db="EMBL/GenBank/DDBJ databases">
        <title>Complete genome sequence of Flavobacterium arcticum type strain SM1502T.</title>
        <authorList>
            <person name="Li Y."/>
            <person name="Li D.-D."/>
        </authorList>
    </citation>
    <scope>NUCLEOTIDE SEQUENCE [LARGE SCALE GENOMIC DNA]</scope>
    <source>
        <strain evidence="2 3">SM1502</strain>
    </source>
</reference>
<dbReference type="OrthoDB" id="1139266at2"/>
<keyword evidence="3" id="KW-1185">Reference proteome</keyword>
<gene>
    <name evidence="2" type="ORF">DVK85_05925</name>
</gene>